<evidence type="ECO:0000259" key="1">
    <source>
        <dbReference type="Pfam" id="PF01966"/>
    </source>
</evidence>
<dbReference type="InterPro" id="IPR006674">
    <property type="entry name" value="HD_domain"/>
</dbReference>
<comment type="caution">
    <text evidence="2">The sequence shown here is derived from an EMBL/GenBank/DDBJ whole genome shotgun (WGS) entry which is preliminary data.</text>
</comment>
<keyword evidence="2" id="KW-0378">Hydrolase</keyword>
<dbReference type="Gene3D" id="1.10.3210.10">
    <property type="entry name" value="Hypothetical protein af1432"/>
    <property type="match status" value="1"/>
</dbReference>
<keyword evidence="3" id="KW-1185">Reference proteome</keyword>
<accession>A0A087EI51</accession>
<dbReference type="GO" id="GO:0016787">
    <property type="term" value="F:hydrolase activity"/>
    <property type="evidence" value="ECO:0007669"/>
    <property type="project" value="UniProtKB-KW"/>
</dbReference>
<feature type="domain" description="HD" evidence="1">
    <location>
        <begin position="57"/>
        <end position="137"/>
    </location>
</feature>
<reference evidence="2 3" key="1">
    <citation type="submission" date="2014-03" db="EMBL/GenBank/DDBJ databases">
        <title>Genomics of Bifidobacteria.</title>
        <authorList>
            <person name="Ventura M."/>
            <person name="Milani C."/>
            <person name="Lugli G.A."/>
        </authorList>
    </citation>
    <scope>NUCLEOTIDE SEQUENCE [LARGE SCALE GENOMIC DNA]</scope>
    <source>
        <strain evidence="2 3">JCM 13495</strain>
    </source>
</reference>
<organism evidence="2 3">
    <name type="scientific">Bifidobacterium tsurumiense</name>
    <dbReference type="NCBI Taxonomy" id="356829"/>
    <lineage>
        <taxon>Bacteria</taxon>
        <taxon>Bacillati</taxon>
        <taxon>Actinomycetota</taxon>
        <taxon>Actinomycetes</taxon>
        <taxon>Bifidobacteriales</taxon>
        <taxon>Bifidobacteriaceae</taxon>
        <taxon>Bifidobacterium</taxon>
    </lineage>
</organism>
<protein>
    <submittedName>
        <fullName evidence="2">Metal dependent phosphohydrolase</fullName>
    </submittedName>
</protein>
<dbReference type="Pfam" id="PF01966">
    <property type="entry name" value="HD"/>
    <property type="match status" value="1"/>
</dbReference>
<evidence type="ECO:0000313" key="2">
    <source>
        <dbReference type="EMBL" id="KFJ07452.1"/>
    </source>
</evidence>
<dbReference type="SUPFAM" id="SSF109604">
    <property type="entry name" value="HD-domain/PDEase-like"/>
    <property type="match status" value="1"/>
</dbReference>
<dbReference type="EMBL" id="JGZU01000004">
    <property type="protein sequence ID" value="KFJ07452.1"/>
    <property type="molecule type" value="Genomic_DNA"/>
</dbReference>
<name>A0A087EI51_9BIFI</name>
<dbReference type="Proteomes" id="UP000029080">
    <property type="component" value="Unassembled WGS sequence"/>
</dbReference>
<dbReference type="eggNOG" id="COG2206">
    <property type="taxonomic scope" value="Bacteria"/>
</dbReference>
<gene>
    <name evidence="2" type="ORF">BITS_0696</name>
</gene>
<dbReference type="STRING" id="356829.BITS_0696"/>
<dbReference type="AlphaFoldDB" id="A0A087EI51"/>
<evidence type="ECO:0000313" key="3">
    <source>
        <dbReference type="Proteomes" id="UP000029080"/>
    </source>
</evidence>
<sequence>MHNMTGYIPTLEQADELHQRIAPSQAAYDLIHGHCTVVSIITRQLVQQQNALFEGVTTGAVIGGVKPERRLDEELAVVGAMLHDIGTYRVLLQDGSDGEKLTFDGPRYILHGLLGYEYLLEQGVDEQVAQFARNHTGVG</sequence>
<proteinExistence type="predicted"/>